<dbReference type="InterPro" id="IPR000462">
    <property type="entry name" value="CDP-OH_P_trans"/>
</dbReference>
<evidence type="ECO:0000313" key="18">
    <source>
        <dbReference type="Proteomes" id="UP000632377"/>
    </source>
</evidence>
<protein>
    <recommendedName>
        <fullName evidence="5">CDP-diacylglycerol--serine O-phosphatidyltransferase</fullName>
        <ecNumber evidence="4">2.7.8.8</ecNumber>
    </recommendedName>
    <alternativeName>
        <fullName evidence="14">Phosphatidylserine synthase</fullName>
    </alternativeName>
</protein>
<comment type="similarity">
    <text evidence="3 15">Belongs to the CDP-alcohol phosphatidyltransferase class-I family.</text>
</comment>
<reference evidence="17 18" key="1">
    <citation type="submission" date="2021-01" db="EMBL/GenBank/DDBJ databases">
        <title>Genome public.</title>
        <authorList>
            <person name="Liu C."/>
            <person name="Sun Q."/>
        </authorList>
    </citation>
    <scope>NUCLEOTIDE SEQUENCE [LARGE SCALE GENOMIC DNA]</scope>
    <source>
        <strain evidence="17 18">YIM B02515</strain>
    </source>
</reference>
<comment type="subcellular location">
    <subcellularLocation>
        <location evidence="2">Endomembrane system</location>
        <topology evidence="2">Multi-pass membrane protein</topology>
    </subcellularLocation>
</comment>
<comment type="catalytic activity">
    <reaction evidence="1">
        <text>a CDP-1,2-diacyl-sn-glycerol + L-serine = a 1,2-diacyl-sn-glycero-3-phospho-L-serine + CMP + H(+)</text>
        <dbReference type="Rhea" id="RHEA:16913"/>
        <dbReference type="ChEBI" id="CHEBI:15378"/>
        <dbReference type="ChEBI" id="CHEBI:33384"/>
        <dbReference type="ChEBI" id="CHEBI:57262"/>
        <dbReference type="ChEBI" id="CHEBI:58332"/>
        <dbReference type="ChEBI" id="CHEBI:60377"/>
        <dbReference type="EC" id="2.7.8.8"/>
    </reaction>
</comment>
<dbReference type="InterPro" id="IPR050324">
    <property type="entry name" value="CDP-alcohol_PTase-I"/>
</dbReference>
<feature type="transmembrane region" description="Helical" evidence="16">
    <location>
        <begin position="94"/>
        <end position="114"/>
    </location>
</feature>
<feature type="transmembrane region" description="Helical" evidence="16">
    <location>
        <begin position="121"/>
        <end position="143"/>
    </location>
</feature>
<dbReference type="GO" id="GO:0003882">
    <property type="term" value="F:CDP-diacylglycerol-serine O-phosphatidyltransferase activity"/>
    <property type="evidence" value="ECO:0007669"/>
    <property type="project" value="UniProtKB-EC"/>
</dbReference>
<evidence type="ECO:0000256" key="6">
    <source>
        <dbReference type="ARBA" id="ARBA00022516"/>
    </source>
</evidence>
<evidence type="ECO:0000256" key="10">
    <source>
        <dbReference type="ARBA" id="ARBA00023098"/>
    </source>
</evidence>
<evidence type="ECO:0000256" key="4">
    <source>
        <dbReference type="ARBA" id="ARBA00013174"/>
    </source>
</evidence>
<evidence type="ECO:0000256" key="3">
    <source>
        <dbReference type="ARBA" id="ARBA00010441"/>
    </source>
</evidence>
<dbReference type="Pfam" id="PF01066">
    <property type="entry name" value="CDP-OH_P_transf"/>
    <property type="match status" value="1"/>
</dbReference>
<keyword evidence="6" id="KW-0444">Lipid biosynthesis</keyword>
<dbReference type="PANTHER" id="PTHR14269">
    <property type="entry name" value="CDP-DIACYLGLYCEROL--GLYCEROL-3-PHOSPHATE 3-PHOSPHATIDYLTRANSFERASE-RELATED"/>
    <property type="match status" value="1"/>
</dbReference>
<evidence type="ECO:0000256" key="11">
    <source>
        <dbReference type="ARBA" id="ARBA00023136"/>
    </source>
</evidence>
<keyword evidence="8 16" id="KW-0812">Transmembrane</keyword>
<dbReference type="Proteomes" id="UP000632377">
    <property type="component" value="Unassembled WGS sequence"/>
</dbReference>
<keyword evidence="10" id="KW-0443">Lipid metabolism</keyword>
<accession>A0ABS1T4N2</accession>
<dbReference type="EC" id="2.7.8.8" evidence="4"/>
<keyword evidence="18" id="KW-1185">Reference proteome</keyword>
<dbReference type="RefSeq" id="WP_202747388.1">
    <property type="nucleotide sequence ID" value="NZ_JAESWC010000001.1"/>
</dbReference>
<dbReference type="InterPro" id="IPR048254">
    <property type="entry name" value="CDP_ALCOHOL_P_TRANSF_CS"/>
</dbReference>
<feature type="transmembrane region" description="Helical" evidence="16">
    <location>
        <begin position="149"/>
        <end position="170"/>
    </location>
</feature>
<sequence>MPKLPRKENLSNIFTFGNLIFGVLSILMASERNFLFSSLFILISALFDRYDGRVARFFGVENTLGKELDSLADVISFGVAPSVLTFYICNLISYSLIGYIITILMPIAGAYRLARYNAFDFNGVFTGVPITVVGCFMAVYYLIYIFINAAIMINIIVIAIILCIASYLMISNIKLKKI</sequence>
<evidence type="ECO:0000256" key="15">
    <source>
        <dbReference type="RuleBase" id="RU003750"/>
    </source>
</evidence>
<evidence type="ECO:0000313" key="17">
    <source>
        <dbReference type="EMBL" id="MBL4934289.1"/>
    </source>
</evidence>
<evidence type="ECO:0000256" key="5">
    <source>
        <dbReference type="ARBA" id="ARBA00017171"/>
    </source>
</evidence>
<dbReference type="InterPro" id="IPR004533">
    <property type="entry name" value="CDP-diaglyc--ser_O-PTrfase"/>
</dbReference>
<dbReference type="Gene3D" id="1.20.120.1760">
    <property type="match status" value="1"/>
</dbReference>
<evidence type="ECO:0000256" key="1">
    <source>
        <dbReference type="ARBA" id="ARBA00000287"/>
    </source>
</evidence>
<gene>
    <name evidence="17" type="primary">pssA</name>
    <name evidence="17" type="ORF">JK636_00800</name>
</gene>
<dbReference type="PANTHER" id="PTHR14269:SF61">
    <property type="entry name" value="CDP-DIACYLGLYCEROL--SERINE O-PHOSPHATIDYLTRANSFERASE"/>
    <property type="match status" value="1"/>
</dbReference>
<dbReference type="EMBL" id="JAESWC010000001">
    <property type="protein sequence ID" value="MBL4934289.1"/>
    <property type="molecule type" value="Genomic_DNA"/>
</dbReference>
<proteinExistence type="inferred from homology"/>
<evidence type="ECO:0000256" key="12">
    <source>
        <dbReference type="ARBA" id="ARBA00023209"/>
    </source>
</evidence>
<evidence type="ECO:0000256" key="13">
    <source>
        <dbReference type="ARBA" id="ARBA00023264"/>
    </source>
</evidence>
<organism evidence="17 18">
    <name type="scientific">Clostridium rhizosphaerae</name>
    <dbReference type="NCBI Taxonomy" id="2803861"/>
    <lineage>
        <taxon>Bacteria</taxon>
        <taxon>Bacillati</taxon>
        <taxon>Bacillota</taxon>
        <taxon>Clostridia</taxon>
        <taxon>Eubacteriales</taxon>
        <taxon>Clostridiaceae</taxon>
        <taxon>Clostridium</taxon>
    </lineage>
</organism>
<evidence type="ECO:0000256" key="2">
    <source>
        <dbReference type="ARBA" id="ARBA00004127"/>
    </source>
</evidence>
<comment type="caution">
    <text evidence="17">The sequence shown here is derived from an EMBL/GenBank/DDBJ whole genome shotgun (WGS) entry which is preliminary data.</text>
</comment>
<evidence type="ECO:0000256" key="16">
    <source>
        <dbReference type="SAM" id="Phobius"/>
    </source>
</evidence>
<dbReference type="NCBIfam" id="TIGR00473">
    <property type="entry name" value="pssA"/>
    <property type="match status" value="1"/>
</dbReference>
<dbReference type="PROSITE" id="PS00379">
    <property type="entry name" value="CDP_ALCOHOL_P_TRANSF"/>
    <property type="match status" value="1"/>
</dbReference>
<evidence type="ECO:0000256" key="9">
    <source>
        <dbReference type="ARBA" id="ARBA00022989"/>
    </source>
</evidence>
<keyword evidence="7 15" id="KW-0808">Transferase</keyword>
<keyword evidence="9 16" id="KW-1133">Transmembrane helix</keyword>
<evidence type="ECO:0000256" key="8">
    <source>
        <dbReference type="ARBA" id="ARBA00022692"/>
    </source>
</evidence>
<name>A0ABS1T4N2_9CLOT</name>
<keyword evidence="13" id="KW-1208">Phospholipid metabolism</keyword>
<feature type="transmembrane region" description="Helical" evidence="16">
    <location>
        <begin position="12"/>
        <end position="28"/>
    </location>
</feature>
<evidence type="ECO:0000256" key="7">
    <source>
        <dbReference type="ARBA" id="ARBA00022679"/>
    </source>
</evidence>
<keyword evidence="11 16" id="KW-0472">Membrane</keyword>
<dbReference type="InterPro" id="IPR043130">
    <property type="entry name" value="CDP-OH_PTrfase_TM_dom"/>
</dbReference>
<keyword evidence="12" id="KW-0594">Phospholipid biosynthesis</keyword>
<evidence type="ECO:0000256" key="14">
    <source>
        <dbReference type="ARBA" id="ARBA00032361"/>
    </source>
</evidence>